<dbReference type="VEuPathDB" id="FungiDB:I7I53_01789"/>
<accession>A0A8A1LK16</accession>
<proteinExistence type="predicted"/>
<organism evidence="1 2">
    <name type="scientific">Ajellomyces capsulatus (strain H88)</name>
    <name type="common">Darling's disease fungus</name>
    <name type="synonym">Histoplasma capsulatum</name>
    <dbReference type="NCBI Taxonomy" id="544711"/>
    <lineage>
        <taxon>Eukaryota</taxon>
        <taxon>Fungi</taxon>
        <taxon>Dikarya</taxon>
        <taxon>Ascomycota</taxon>
        <taxon>Pezizomycotina</taxon>
        <taxon>Eurotiomycetes</taxon>
        <taxon>Eurotiomycetidae</taxon>
        <taxon>Onygenales</taxon>
        <taxon>Ajellomycetaceae</taxon>
        <taxon>Histoplasma</taxon>
    </lineage>
</organism>
<dbReference type="AlphaFoldDB" id="A0A8A1LK16"/>
<evidence type="ECO:0000313" key="2">
    <source>
        <dbReference type="Proteomes" id="UP000663419"/>
    </source>
</evidence>
<name>A0A8A1LK16_AJEC8</name>
<reference evidence="1" key="1">
    <citation type="submission" date="2021-01" db="EMBL/GenBank/DDBJ databases">
        <title>Chromosome-level genome assembly of a human fungal pathogen reveals clustering of transcriptionally co-regulated genes.</title>
        <authorList>
            <person name="Voorhies M."/>
            <person name="Cohen S."/>
            <person name="Shea T.P."/>
            <person name="Petrus S."/>
            <person name="Munoz J.F."/>
            <person name="Poplawski S."/>
            <person name="Goldman W.E."/>
            <person name="Michael T."/>
            <person name="Cuomo C.A."/>
            <person name="Sil A."/>
            <person name="Beyhan S."/>
        </authorList>
    </citation>
    <scope>NUCLEOTIDE SEQUENCE</scope>
    <source>
        <strain evidence="1">H88</strain>
    </source>
</reference>
<gene>
    <name evidence="1" type="ORF">I7I53_01789</name>
</gene>
<protein>
    <submittedName>
        <fullName evidence="1">Uncharacterized protein</fullName>
    </submittedName>
</protein>
<evidence type="ECO:0000313" key="1">
    <source>
        <dbReference type="EMBL" id="QSS54286.1"/>
    </source>
</evidence>
<dbReference type="EMBL" id="CP069104">
    <property type="protein sequence ID" value="QSS54286.1"/>
    <property type="molecule type" value="Genomic_DNA"/>
</dbReference>
<dbReference type="Proteomes" id="UP000663419">
    <property type="component" value="Chromosome 3"/>
</dbReference>
<sequence length="60" mass="7188">MISTSIDEDIRIEVLLWMYTNLYEVMEFRIESTHLSLSALCEWNMSHKKHSVYLPTCLHE</sequence>